<sequence length="282" mass="28905">MDRNELRALLQRVAEGATGVDQAVARIAAAPVDDLGFAKVDLHRSQRQGATEVIYGEGKTAEQIAAIASSLLRAGQGPVLATRVDPPKADEVRLAFSRREGEGGFGSPDGFSGVPVRYDDTSRILLLGELPVPKPESFLVVACAGTSDLPVAEEAAITAEALGSRVERLYDVGVAGIHRLLSCGDMLVSARCVVAVAGMEGALASVIGGLVSCPVVAVPTSVGYGASFNGLAALLSMLNSCASGVSVVNIDNGFGAGYLAHMIDCPRVSPASDDGVSERTAL</sequence>
<organism evidence="2">
    <name type="scientific">Muribaculaceae bacterium Z82</name>
    <dbReference type="NCBI Taxonomy" id="2304548"/>
    <lineage>
        <taxon>Bacteria</taxon>
        <taxon>Pseudomonadati</taxon>
        <taxon>Bacteroidota</taxon>
        <taxon>Bacteroidia</taxon>
        <taxon>Bacteroidales</taxon>
        <taxon>Muribaculaceae</taxon>
    </lineage>
</organism>
<evidence type="ECO:0000313" key="2">
    <source>
        <dbReference type="EMBL" id="NBI34503.1"/>
    </source>
</evidence>
<comment type="caution">
    <text evidence="2">The sequence shown here is derived from an EMBL/GenBank/DDBJ whole genome shotgun (WGS) entry which is preliminary data.</text>
</comment>
<dbReference type="GO" id="GO:0006189">
    <property type="term" value="P:'de novo' IMP biosynthetic process"/>
    <property type="evidence" value="ECO:0007669"/>
    <property type="project" value="InterPro"/>
</dbReference>
<reference evidence="2" key="1">
    <citation type="submission" date="2018-08" db="EMBL/GenBank/DDBJ databases">
        <title>Murine metabolic-syndrome-specific gut microbial biobank.</title>
        <authorList>
            <person name="Liu C."/>
        </authorList>
    </citation>
    <scope>NUCLEOTIDE SEQUENCE [LARGE SCALE GENOMIC DNA]</scope>
    <source>
        <strain evidence="2">Z82</strain>
    </source>
</reference>
<dbReference type="GO" id="GO:0016787">
    <property type="term" value="F:hydrolase activity"/>
    <property type="evidence" value="ECO:0007669"/>
    <property type="project" value="InterPro"/>
</dbReference>
<protein>
    <submittedName>
        <fullName evidence="2">Nickel pincer cofactor biosynthesis protein LarB</fullName>
    </submittedName>
</protein>
<proteinExistence type="predicted"/>
<name>A0A7C9NAX7_9BACT</name>
<dbReference type="AlphaFoldDB" id="A0A7C9NAX7"/>
<accession>A0A7C9NAX7</accession>
<dbReference type="PANTHER" id="PTHR43064:SF1">
    <property type="entry name" value="SLL1489 PROTEIN"/>
    <property type="match status" value="1"/>
</dbReference>
<evidence type="ECO:0000259" key="1">
    <source>
        <dbReference type="SMART" id="SM01001"/>
    </source>
</evidence>
<dbReference type="EMBL" id="QWKH01000030">
    <property type="protein sequence ID" value="NBI34503.1"/>
    <property type="molecule type" value="Genomic_DNA"/>
</dbReference>
<dbReference type="SMART" id="SM01001">
    <property type="entry name" value="AIRC"/>
    <property type="match status" value="1"/>
</dbReference>
<dbReference type="Pfam" id="PF00731">
    <property type="entry name" value="AIRC"/>
    <property type="match status" value="1"/>
</dbReference>
<dbReference type="PANTHER" id="PTHR43064">
    <property type="entry name" value="PHOSPHORIBOSYLAMINOIMIDAZOLE CARBOXYLASE-RELATED"/>
    <property type="match status" value="1"/>
</dbReference>
<dbReference type="Gene3D" id="3.40.50.1970">
    <property type="match status" value="1"/>
</dbReference>
<feature type="domain" description="PurE" evidence="1">
    <location>
        <begin position="137"/>
        <end position="268"/>
    </location>
</feature>
<dbReference type="SUPFAM" id="SSF52255">
    <property type="entry name" value="N5-CAIR mutase (phosphoribosylaminoimidazole carboxylase, PurE)"/>
    <property type="match status" value="1"/>
</dbReference>
<dbReference type="InterPro" id="IPR039476">
    <property type="entry name" value="P2CMN_synthase_LarB"/>
</dbReference>
<dbReference type="InterPro" id="IPR000031">
    <property type="entry name" value="PurE_dom"/>
</dbReference>
<dbReference type="NCBIfam" id="NF033503">
    <property type="entry name" value="LarB"/>
    <property type="match status" value="1"/>
</dbReference>
<gene>
    <name evidence="2" type="primary">larB</name>
    <name evidence="2" type="ORF">D1639_05555</name>
</gene>